<evidence type="ECO:0000313" key="2">
    <source>
        <dbReference type="Proteomes" id="UP000000311"/>
    </source>
</evidence>
<organism evidence="2">
    <name type="scientific">Camponotus floridanus</name>
    <name type="common">Florida carpenter ant</name>
    <dbReference type="NCBI Taxonomy" id="104421"/>
    <lineage>
        <taxon>Eukaryota</taxon>
        <taxon>Metazoa</taxon>
        <taxon>Ecdysozoa</taxon>
        <taxon>Arthropoda</taxon>
        <taxon>Hexapoda</taxon>
        <taxon>Insecta</taxon>
        <taxon>Pterygota</taxon>
        <taxon>Neoptera</taxon>
        <taxon>Endopterygota</taxon>
        <taxon>Hymenoptera</taxon>
        <taxon>Apocrita</taxon>
        <taxon>Aculeata</taxon>
        <taxon>Formicoidea</taxon>
        <taxon>Formicidae</taxon>
        <taxon>Formicinae</taxon>
        <taxon>Camponotus</taxon>
    </lineage>
</organism>
<name>E2A5Z9_CAMFO</name>
<gene>
    <name evidence="1" type="ORF">EAG_10670</name>
</gene>
<reference evidence="1 2" key="1">
    <citation type="journal article" date="2010" name="Science">
        <title>Genomic comparison of the ants Camponotus floridanus and Harpegnathos saltator.</title>
        <authorList>
            <person name="Bonasio R."/>
            <person name="Zhang G."/>
            <person name="Ye C."/>
            <person name="Mutti N.S."/>
            <person name="Fang X."/>
            <person name="Qin N."/>
            <person name="Donahue G."/>
            <person name="Yang P."/>
            <person name="Li Q."/>
            <person name="Li C."/>
            <person name="Zhang P."/>
            <person name="Huang Z."/>
            <person name="Berger S.L."/>
            <person name="Reinberg D."/>
            <person name="Wang J."/>
            <person name="Liebig J."/>
        </authorList>
    </citation>
    <scope>NUCLEOTIDE SEQUENCE [LARGE SCALE GENOMIC DNA]</scope>
    <source>
        <strain evidence="2">C129</strain>
    </source>
</reference>
<proteinExistence type="predicted"/>
<sequence>MRMSIWGVPSGVSVSLPASWGFGLRAGVPDPLSAGLLSDPSCCRASVGLGSRDLSVYFDMRGRRPGDRRNLRAGHLYVPWLNRGSGEKRGGVYHGIVDGTGTSFDETIGDSGVVDTGRRTALDLSPS</sequence>
<dbReference type="InParanoid" id="E2A5Z9"/>
<accession>E2A5Z9</accession>
<keyword evidence="2" id="KW-1185">Reference proteome</keyword>
<protein>
    <submittedName>
        <fullName evidence="1">Uncharacterized protein</fullName>
    </submittedName>
</protein>
<dbReference type="EMBL" id="GL437091">
    <property type="protein sequence ID" value="EFN71141.1"/>
    <property type="molecule type" value="Genomic_DNA"/>
</dbReference>
<dbReference type="Proteomes" id="UP000000311">
    <property type="component" value="Unassembled WGS sequence"/>
</dbReference>
<evidence type="ECO:0000313" key="1">
    <source>
        <dbReference type="EMBL" id="EFN71141.1"/>
    </source>
</evidence>
<dbReference type="AlphaFoldDB" id="E2A5Z9"/>